<gene>
    <name evidence="12" type="ORF">H0I76_03490</name>
</gene>
<dbReference type="AlphaFoldDB" id="A0A8J7M5M0"/>
<evidence type="ECO:0000256" key="10">
    <source>
        <dbReference type="SAM" id="MobiDB-lite"/>
    </source>
</evidence>
<evidence type="ECO:0000256" key="7">
    <source>
        <dbReference type="ARBA" id="ARBA00022927"/>
    </source>
</evidence>
<evidence type="ECO:0000256" key="3">
    <source>
        <dbReference type="ARBA" id="ARBA00022448"/>
    </source>
</evidence>
<keyword evidence="7" id="KW-0653">Protein transport</keyword>
<feature type="compositionally biased region" description="Low complexity" evidence="10">
    <location>
        <begin position="212"/>
        <end position="221"/>
    </location>
</feature>
<keyword evidence="9" id="KW-0472">Membrane</keyword>
<dbReference type="RefSeq" id="WP_200607120.1">
    <property type="nucleotide sequence ID" value="NZ_JAEHHL010000001.1"/>
</dbReference>
<keyword evidence="5" id="KW-0997">Cell inner membrane</keyword>
<reference evidence="12" key="1">
    <citation type="submission" date="2020-12" db="EMBL/GenBank/DDBJ databases">
        <title>Bacterial taxonomy.</title>
        <authorList>
            <person name="Pan X."/>
        </authorList>
    </citation>
    <scope>NUCLEOTIDE SEQUENCE</scope>
    <source>
        <strain evidence="12">M0105</strain>
    </source>
</reference>
<dbReference type="PANTHER" id="PTHR33446">
    <property type="entry name" value="PROTEIN TONB-RELATED"/>
    <property type="match status" value="1"/>
</dbReference>
<evidence type="ECO:0000256" key="8">
    <source>
        <dbReference type="ARBA" id="ARBA00022989"/>
    </source>
</evidence>
<evidence type="ECO:0000259" key="11">
    <source>
        <dbReference type="PROSITE" id="PS52015"/>
    </source>
</evidence>
<comment type="subcellular location">
    <subcellularLocation>
        <location evidence="1">Cell inner membrane</location>
        <topology evidence="1">Single-pass membrane protein</topology>
        <orientation evidence="1">Periplasmic side</orientation>
    </subcellularLocation>
</comment>
<dbReference type="NCBIfam" id="TIGR01352">
    <property type="entry name" value="tonB_Cterm"/>
    <property type="match status" value="1"/>
</dbReference>
<keyword evidence="3" id="KW-0813">Transport</keyword>
<accession>A0A8J7M5M0</accession>
<feature type="region of interest" description="Disordered" evidence="10">
    <location>
        <begin position="135"/>
        <end position="240"/>
    </location>
</feature>
<dbReference type="EMBL" id="JAEHHL010000001">
    <property type="protein sequence ID" value="MBK0398242.1"/>
    <property type="molecule type" value="Genomic_DNA"/>
</dbReference>
<sequence>MRRAEGPLFLILAVLVHLALLGIALHPDAPEAGGGGGIRSITAAPAEVMALVEAWEVQPEPAAQPPELIASSDPKSLAPRVHSAMSAPGTARRPEPPPLAVARLSPLGVLPTPTQAPSMAEHPERSEIVTAPAEPVAKPASERAAGPVTAAIPGPKPDLPSEILPHRPARGEPADDAPPKPSTEARKPPEAAKPNARSAPSEHATEGSDPISAVANAAAGSTGNGSAGSGSTGTAGGGGAADAKLSLGAAVRAAIEREKSYPRRARLRRIEGMLALRVTISRNGGLIGADIARSSGQALLDEAALDAARTVDRYPSAPVELPGAEFSFVIPVAFQLR</sequence>
<dbReference type="GO" id="GO:0055085">
    <property type="term" value="P:transmembrane transport"/>
    <property type="evidence" value="ECO:0007669"/>
    <property type="project" value="InterPro"/>
</dbReference>
<dbReference type="GO" id="GO:0031992">
    <property type="term" value="F:energy transducer activity"/>
    <property type="evidence" value="ECO:0007669"/>
    <property type="project" value="TreeGrafter"/>
</dbReference>
<dbReference type="InterPro" id="IPR006260">
    <property type="entry name" value="TonB/TolA_C"/>
</dbReference>
<dbReference type="Proteomes" id="UP000655420">
    <property type="component" value="Unassembled WGS sequence"/>
</dbReference>
<evidence type="ECO:0000256" key="5">
    <source>
        <dbReference type="ARBA" id="ARBA00022519"/>
    </source>
</evidence>
<dbReference type="GO" id="GO:0098797">
    <property type="term" value="C:plasma membrane protein complex"/>
    <property type="evidence" value="ECO:0007669"/>
    <property type="project" value="TreeGrafter"/>
</dbReference>
<evidence type="ECO:0000256" key="6">
    <source>
        <dbReference type="ARBA" id="ARBA00022692"/>
    </source>
</evidence>
<dbReference type="PROSITE" id="PS52015">
    <property type="entry name" value="TONB_CTD"/>
    <property type="match status" value="1"/>
</dbReference>
<dbReference type="PANTHER" id="PTHR33446:SF2">
    <property type="entry name" value="PROTEIN TONB"/>
    <property type="match status" value="1"/>
</dbReference>
<dbReference type="InterPro" id="IPR051045">
    <property type="entry name" value="TonB-dependent_transducer"/>
</dbReference>
<dbReference type="InterPro" id="IPR037682">
    <property type="entry name" value="TonB_C"/>
</dbReference>
<feature type="compositionally biased region" description="Gly residues" evidence="10">
    <location>
        <begin position="222"/>
        <end position="240"/>
    </location>
</feature>
<keyword evidence="13" id="KW-1185">Reference proteome</keyword>
<evidence type="ECO:0000256" key="1">
    <source>
        <dbReference type="ARBA" id="ARBA00004383"/>
    </source>
</evidence>
<evidence type="ECO:0000256" key="4">
    <source>
        <dbReference type="ARBA" id="ARBA00022475"/>
    </source>
</evidence>
<evidence type="ECO:0000313" key="12">
    <source>
        <dbReference type="EMBL" id="MBK0398242.1"/>
    </source>
</evidence>
<keyword evidence="6" id="KW-0812">Transmembrane</keyword>
<feature type="region of interest" description="Disordered" evidence="10">
    <location>
        <begin position="62"/>
        <end position="102"/>
    </location>
</feature>
<dbReference type="Pfam" id="PF03544">
    <property type="entry name" value="TonB_C"/>
    <property type="match status" value="1"/>
</dbReference>
<evidence type="ECO:0000256" key="2">
    <source>
        <dbReference type="ARBA" id="ARBA00006555"/>
    </source>
</evidence>
<organism evidence="12 13">
    <name type="scientific">Thermohalobaculum xanthum</name>
    <dbReference type="NCBI Taxonomy" id="2753746"/>
    <lineage>
        <taxon>Bacteria</taxon>
        <taxon>Pseudomonadati</taxon>
        <taxon>Pseudomonadota</taxon>
        <taxon>Alphaproteobacteria</taxon>
        <taxon>Rhodobacterales</taxon>
        <taxon>Paracoccaceae</taxon>
        <taxon>Thermohalobaculum</taxon>
    </lineage>
</organism>
<dbReference type="SUPFAM" id="SSF74653">
    <property type="entry name" value="TolA/TonB C-terminal domain"/>
    <property type="match status" value="1"/>
</dbReference>
<comment type="similarity">
    <text evidence="2">Belongs to the TonB family.</text>
</comment>
<protein>
    <submittedName>
        <fullName evidence="12">TonB family protein</fullName>
    </submittedName>
</protein>
<keyword evidence="4" id="KW-1003">Cell membrane</keyword>
<evidence type="ECO:0000313" key="13">
    <source>
        <dbReference type="Proteomes" id="UP000655420"/>
    </source>
</evidence>
<name>A0A8J7M5M0_9RHOB</name>
<dbReference type="GO" id="GO:0015031">
    <property type="term" value="P:protein transport"/>
    <property type="evidence" value="ECO:0007669"/>
    <property type="project" value="UniProtKB-KW"/>
</dbReference>
<dbReference type="Gene3D" id="3.30.1150.10">
    <property type="match status" value="1"/>
</dbReference>
<keyword evidence="8" id="KW-1133">Transmembrane helix</keyword>
<feature type="domain" description="TonB C-terminal" evidence="11">
    <location>
        <begin position="246"/>
        <end position="337"/>
    </location>
</feature>
<comment type="caution">
    <text evidence="12">The sequence shown here is derived from an EMBL/GenBank/DDBJ whole genome shotgun (WGS) entry which is preliminary data.</text>
</comment>
<proteinExistence type="inferred from homology"/>
<evidence type="ECO:0000256" key="9">
    <source>
        <dbReference type="ARBA" id="ARBA00023136"/>
    </source>
</evidence>